<dbReference type="RefSeq" id="WP_344616495.1">
    <property type="nucleotide sequence ID" value="NZ_BAAARV010000065.1"/>
</dbReference>
<dbReference type="NCBIfam" id="NF047509">
    <property type="entry name" value="Rv3131_FMN_oxido"/>
    <property type="match status" value="1"/>
</dbReference>
<dbReference type="InterPro" id="IPR000415">
    <property type="entry name" value="Nitroreductase-like"/>
</dbReference>
<name>A0ABP5U152_9ACTN</name>
<evidence type="ECO:0000259" key="1">
    <source>
        <dbReference type="Pfam" id="PF00881"/>
    </source>
</evidence>
<feature type="domain" description="Nitroreductase" evidence="1">
    <location>
        <begin position="130"/>
        <end position="302"/>
    </location>
</feature>
<dbReference type="SUPFAM" id="SSF55469">
    <property type="entry name" value="FMN-dependent nitroreductase-like"/>
    <property type="match status" value="2"/>
</dbReference>
<dbReference type="InterPro" id="IPR050627">
    <property type="entry name" value="Nitroreductase/BluB"/>
</dbReference>
<accession>A0ABP5U152</accession>
<dbReference type="Proteomes" id="UP001501444">
    <property type="component" value="Unassembled WGS sequence"/>
</dbReference>
<gene>
    <name evidence="2" type="ORF">GCM10010170_066100</name>
</gene>
<protein>
    <recommendedName>
        <fullName evidence="1">Nitroreductase domain-containing protein</fullName>
    </recommendedName>
</protein>
<dbReference type="EMBL" id="BAAARV010000065">
    <property type="protein sequence ID" value="GAA2366988.1"/>
    <property type="molecule type" value="Genomic_DNA"/>
</dbReference>
<comment type="caution">
    <text evidence="2">The sequence shown here is derived from an EMBL/GenBank/DDBJ whole genome shotgun (WGS) entry which is preliminary data.</text>
</comment>
<dbReference type="Pfam" id="PF00881">
    <property type="entry name" value="Nitroreductase"/>
    <property type="match status" value="1"/>
</dbReference>
<sequence>MPANAPGRTTTFRIGPAAQELTRAALAAVHAPSILNTQPWHWRITHDAALLYADPRRRLPILDPTGRLLTVSCGTALHHACVTLAADGTDFEVEPMPDDGDPDLLAVVRYRGVTGPSARAQRLRHAIPVRRSDRRPFAARPVPQEAIDRLCRAAQRTDARLQMTWSHDLADLAVAAGQANDALLGDPRYRAELASWIRRPGEGHDGVPVDTLAPQGVRPVPIRDFTAAGAGTNVVTRVDVSDREARYGIVVTDGDGPHDWLTAGVALSAVLLTATAEHLATSPMSDLMENEVARRTLRRMLGGVGYPAIGVRIGMPATTMAPPRAPRRPAAEVIEVVADEADPPQPPEG</sequence>
<reference evidence="3" key="1">
    <citation type="journal article" date="2019" name="Int. J. Syst. Evol. Microbiol.">
        <title>The Global Catalogue of Microorganisms (GCM) 10K type strain sequencing project: providing services to taxonomists for standard genome sequencing and annotation.</title>
        <authorList>
            <consortium name="The Broad Institute Genomics Platform"/>
            <consortium name="The Broad Institute Genome Sequencing Center for Infectious Disease"/>
            <person name="Wu L."/>
            <person name="Ma J."/>
        </authorList>
    </citation>
    <scope>NUCLEOTIDE SEQUENCE [LARGE SCALE GENOMIC DNA]</scope>
    <source>
        <strain evidence="3">JCM 3272</strain>
    </source>
</reference>
<evidence type="ECO:0000313" key="3">
    <source>
        <dbReference type="Proteomes" id="UP001501444"/>
    </source>
</evidence>
<dbReference type="PANTHER" id="PTHR23026:SF123">
    <property type="entry name" value="NAD(P)H NITROREDUCTASE RV3131-RELATED"/>
    <property type="match status" value="1"/>
</dbReference>
<organism evidence="2 3">
    <name type="scientific">Dactylosporangium salmoneum</name>
    <dbReference type="NCBI Taxonomy" id="53361"/>
    <lineage>
        <taxon>Bacteria</taxon>
        <taxon>Bacillati</taxon>
        <taxon>Actinomycetota</taxon>
        <taxon>Actinomycetes</taxon>
        <taxon>Micromonosporales</taxon>
        <taxon>Micromonosporaceae</taxon>
        <taxon>Dactylosporangium</taxon>
    </lineage>
</organism>
<dbReference type="Gene3D" id="3.40.109.10">
    <property type="entry name" value="NADH Oxidase"/>
    <property type="match status" value="1"/>
</dbReference>
<dbReference type="PANTHER" id="PTHR23026">
    <property type="entry name" value="NADPH NITROREDUCTASE"/>
    <property type="match status" value="1"/>
</dbReference>
<dbReference type="InterPro" id="IPR029479">
    <property type="entry name" value="Nitroreductase"/>
</dbReference>
<evidence type="ECO:0000313" key="2">
    <source>
        <dbReference type="EMBL" id="GAA2366988.1"/>
    </source>
</evidence>
<keyword evidence="3" id="KW-1185">Reference proteome</keyword>
<proteinExistence type="predicted"/>